<name>A0A150WC99_BDEBC</name>
<dbReference type="AlphaFoldDB" id="A0A150WC99"/>
<dbReference type="EMBL" id="LUKF01000019">
    <property type="protein sequence ID" value="KYG60573.1"/>
    <property type="molecule type" value="Genomic_DNA"/>
</dbReference>
<keyword evidence="1" id="KW-0732">Signal</keyword>
<comment type="caution">
    <text evidence="2">The sequence shown here is derived from an EMBL/GenBank/DDBJ whole genome shotgun (WGS) entry which is preliminary data.</text>
</comment>
<dbReference type="RefSeq" id="WP_063244852.1">
    <property type="nucleotide sequence ID" value="NZ_LUKF01000019.1"/>
</dbReference>
<proteinExistence type="predicted"/>
<evidence type="ECO:0000256" key="1">
    <source>
        <dbReference type="SAM" id="SignalP"/>
    </source>
</evidence>
<evidence type="ECO:0000313" key="2">
    <source>
        <dbReference type="EMBL" id="KYG60573.1"/>
    </source>
</evidence>
<feature type="chain" id="PRO_5007572517" description="Peptidase M10 metallopeptidase domain-containing protein" evidence="1">
    <location>
        <begin position="19"/>
        <end position="262"/>
    </location>
</feature>
<feature type="signal peptide" evidence="1">
    <location>
        <begin position="1"/>
        <end position="18"/>
    </location>
</feature>
<sequence>MKWRLLFIISMALIFAHGCGGGGSSSSGGETAQLSFVRSVFSDGVTDFSVQVFYETGAEPYVGNIGLTANQTWDITKSSYSALFSTHTGRTITVPSTLAQMTSIGTQNQSSWSSSQLISLGSTYAQTSSATQSKVAVIFVKGLYEGNANILGLHFTGYPFVFVFKDVVTSVGGDPVSQRYVEQGTVVHEVGHAIGLVNLGLPMVTDHEDGSHAHHTTDTDCVMYWAVTSKSNVLNSLADFITGNQLNLFGSKALSDGRAYHP</sequence>
<gene>
    <name evidence="2" type="ORF">AZI85_11215</name>
</gene>
<dbReference type="SUPFAM" id="SSF55486">
    <property type="entry name" value="Metalloproteases ('zincins'), catalytic domain"/>
    <property type="match status" value="1"/>
</dbReference>
<organism evidence="2 3">
    <name type="scientific">Bdellovibrio bacteriovorus</name>
    <dbReference type="NCBI Taxonomy" id="959"/>
    <lineage>
        <taxon>Bacteria</taxon>
        <taxon>Pseudomonadati</taxon>
        <taxon>Bdellovibrionota</taxon>
        <taxon>Bdellovibrionia</taxon>
        <taxon>Bdellovibrionales</taxon>
        <taxon>Pseudobdellovibrionaceae</taxon>
        <taxon>Bdellovibrio</taxon>
    </lineage>
</organism>
<dbReference type="Proteomes" id="UP000075391">
    <property type="component" value="Unassembled WGS sequence"/>
</dbReference>
<accession>A0A150WC99</accession>
<reference evidence="2 3" key="1">
    <citation type="submission" date="2016-03" db="EMBL/GenBank/DDBJ databases">
        <authorList>
            <person name="Ploux O."/>
        </authorList>
    </citation>
    <scope>NUCLEOTIDE SEQUENCE [LARGE SCALE GENOMIC DNA]</scope>
    <source>
        <strain evidence="2 3">BER2</strain>
    </source>
</reference>
<protein>
    <recommendedName>
        <fullName evidence="4">Peptidase M10 metallopeptidase domain-containing protein</fullName>
    </recommendedName>
</protein>
<evidence type="ECO:0000313" key="3">
    <source>
        <dbReference type="Proteomes" id="UP000075391"/>
    </source>
</evidence>
<evidence type="ECO:0008006" key="4">
    <source>
        <dbReference type="Google" id="ProtNLM"/>
    </source>
</evidence>
<dbReference type="OrthoDB" id="1121673at2"/>